<dbReference type="Gene3D" id="3.30.160.60">
    <property type="entry name" value="Classic Zinc Finger"/>
    <property type="match status" value="1"/>
</dbReference>
<dbReference type="SMART" id="SM00355">
    <property type="entry name" value="ZnF_C2H2"/>
    <property type="match status" value="2"/>
</dbReference>
<reference evidence="5" key="1">
    <citation type="submission" date="2020-01" db="EMBL/GenBank/DDBJ databases">
        <authorList>
            <consortium name="DOE Joint Genome Institute"/>
            <person name="Haridas S."/>
            <person name="Albert R."/>
            <person name="Binder M."/>
            <person name="Bloem J."/>
            <person name="Labutti K."/>
            <person name="Salamov A."/>
            <person name="Andreopoulos B."/>
            <person name="Baker S.E."/>
            <person name="Barry K."/>
            <person name="Bills G."/>
            <person name="Bluhm B.H."/>
            <person name="Cannon C."/>
            <person name="Castanera R."/>
            <person name="Culley D.E."/>
            <person name="Daum C."/>
            <person name="Ezra D."/>
            <person name="Gonzalez J.B."/>
            <person name="Henrissat B."/>
            <person name="Kuo A."/>
            <person name="Liang C."/>
            <person name="Lipzen A."/>
            <person name="Lutzoni F."/>
            <person name="Magnuson J."/>
            <person name="Mondo S."/>
            <person name="Nolan M."/>
            <person name="Ohm R."/>
            <person name="Pangilinan J."/>
            <person name="Park H.-J."/>
            <person name="Ramirez L."/>
            <person name="Alfaro M."/>
            <person name="Sun H."/>
            <person name="Tritt A."/>
            <person name="Yoshinaga Y."/>
            <person name="Zwiers L.-H."/>
            <person name="Turgeon B.G."/>
            <person name="Goodwin S.B."/>
            <person name="Spatafora J.W."/>
            <person name="Crous P.W."/>
            <person name="Grigoriev I.V."/>
        </authorList>
    </citation>
    <scope>NUCLEOTIDE SEQUENCE</scope>
    <source>
        <strain evidence="5">CBS 342.82</strain>
    </source>
</reference>
<reference evidence="5" key="2">
    <citation type="submission" date="2020-04" db="EMBL/GenBank/DDBJ databases">
        <authorList>
            <consortium name="NCBI Genome Project"/>
        </authorList>
    </citation>
    <scope>NUCLEOTIDE SEQUENCE</scope>
    <source>
        <strain evidence="5">CBS 342.82</strain>
    </source>
</reference>
<evidence type="ECO:0000313" key="4">
    <source>
        <dbReference type="Proteomes" id="UP000504637"/>
    </source>
</evidence>
<sequence length="319" mass="35655">MASRLDHPIPMGYILDEQYEQESSFSDSDGHWSENDAFSSENFWRSIPWPIDRSGASLFETYNQQYEAGPHNGVFDNVGLASSVPVPYGINFQDPVGFQTYHLQDGSQNSRLHTPSIDFSALPTNGHTSSLQPHDMRSDHGAYNTTPYQLMPRHPVAQTTQSNQQPFNVLLWQSQLNTFNSSVKTAQPRYNIQRANSTAGLHALQPKPPQSSPPQIPSPSPASHPRRPRRHSHSPTTSGSSSSSTTAQCQYCSVICRRESDLRRHVDEVHLRKRFYCSFIGCGASYPRETKMRAHLRAKHPGQSYVRGMGGGFEVALGN</sequence>
<dbReference type="PROSITE" id="PS00028">
    <property type="entry name" value="ZINC_FINGER_C2H2_1"/>
    <property type="match status" value="2"/>
</dbReference>
<keyword evidence="1" id="KW-0862">Zinc</keyword>
<reference evidence="5" key="3">
    <citation type="submission" date="2025-08" db="UniProtKB">
        <authorList>
            <consortium name="RefSeq"/>
        </authorList>
    </citation>
    <scope>IDENTIFICATION</scope>
    <source>
        <strain evidence="5">CBS 342.82</strain>
    </source>
</reference>
<evidence type="ECO:0000313" key="5">
    <source>
        <dbReference type="RefSeq" id="XP_033455932.1"/>
    </source>
</evidence>
<dbReference type="Proteomes" id="UP000504637">
    <property type="component" value="Unplaced"/>
</dbReference>
<feature type="compositionally biased region" description="Pro residues" evidence="2">
    <location>
        <begin position="206"/>
        <end position="222"/>
    </location>
</feature>
<protein>
    <recommendedName>
        <fullName evidence="3">C2H2-type domain-containing protein</fullName>
    </recommendedName>
</protein>
<name>A0A6J3LSZ2_9PEZI</name>
<proteinExistence type="predicted"/>
<evidence type="ECO:0000259" key="3">
    <source>
        <dbReference type="PROSITE" id="PS50157"/>
    </source>
</evidence>
<feature type="region of interest" description="Disordered" evidence="2">
    <location>
        <begin position="202"/>
        <end position="245"/>
    </location>
</feature>
<dbReference type="PROSITE" id="PS50157">
    <property type="entry name" value="ZINC_FINGER_C2H2_2"/>
    <property type="match status" value="1"/>
</dbReference>
<dbReference type="AlphaFoldDB" id="A0A6J3LSZ2"/>
<keyword evidence="1" id="KW-0863">Zinc-finger</keyword>
<accession>A0A6J3LSZ2</accession>
<dbReference type="GO" id="GO:0008270">
    <property type="term" value="F:zinc ion binding"/>
    <property type="evidence" value="ECO:0007669"/>
    <property type="project" value="UniProtKB-KW"/>
</dbReference>
<keyword evidence="4" id="KW-1185">Reference proteome</keyword>
<keyword evidence="1" id="KW-0479">Metal-binding</keyword>
<evidence type="ECO:0000256" key="2">
    <source>
        <dbReference type="SAM" id="MobiDB-lite"/>
    </source>
</evidence>
<gene>
    <name evidence="5" type="ORF">K489DRAFT_434742</name>
</gene>
<feature type="domain" description="C2H2-type" evidence="3">
    <location>
        <begin position="275"/>
        <end position="305"/>
    </location>
</feature>
<feature type="compositionally biased region" description="Basic residues" evidence="2">
    <location>
        <begin position="224"/>
        <end position="233"/>
    </location>
</feature>
<dbReference type="RefSeq" id="XP_033455932.1">
    <property type="nucleotide sequence ID" value="XM_033608569.1"/>
</dbReference>
<evidence type="ECO:0000256" key="1">
    <source>
        <dbReference type="PROSITE-ProRule" id="PRU00042"/>
    </source>
</evidence>
<dbReference type="GeneID" id="54366369"/>
<dbReference type="OrthoDB" id="8922241at2759"/>
<dbReference type="InterPro" id="IPR013087">
    <property type="entry name" value="Znf_C2H2_type"/>
</dbReference>
<organism evidence="5">
    <name type="scientific">Dissoconium aciculare CBS 342.82</name>
    <dbReference type="NCBI Taxonomy" id="1314786"/>
    <lineage>
        <taxon>Eukaryota</taxon>
        <taxon>Fungi</taxon>
        <taxon>Dikarya</taxon>
        <taxon>Ascomycota</taxon>
        <taxon>Pezizomycotina</taxon>
        <taxon>Dothideomycetes</taxon>
        <taxon>Dothideomycetidae</taxon>
        <taxon>Mycosphaerellales</taxon>
        <taxon>Dissoconiaceae</taxon>
        <taxon>Dissoconium</taxon>
    </lineage>
</organism>
<feature type="compositionally biased region" description="Low complexity" evidence="2">
    <location>
        <begin position="234"/>
        <end position="245"/>
    </location>
</feature>